<evidence type="ECO:0000313" key="5">
    <source>
        <dbReference type="EMBL" id="ODA32714.1"/>
    </source>
</evidence>
<dbReference type="InterPro" id="IPR019734">
    <property type="entry name" value="TPR_rpt"/>
</dbReference>
<dbReference type="RefSeq" id="WP_068847227.1">
    <property type="nucleotide sequence ID" value="NZ_LYDR01000063.1"/>
</dbReference>
<dbReference type="Proteomes" id="UP000094828">
    <property type="component" value="Unassembled WGS sequence"/>
</dbReference>
<keyword evidence="1" id="KW-0677">Repeat</keyword>
<dbReference type="InterPro" id="IPR051012">
    <property type="entry name" value="CellSynth/LPSAsmb/PSIAsmb"/>
</dbReference>
<dbReference type="Pfam" id="PF14559">
    <property type="entry name" value="TPR_19"/>
    <property type="match status" value="1"/>
</dbReference>
<dbReference type="Gene3D" id="1.25.40.10">
    <property type="entry name" value="Tetratricopeptide repeat domain"/>
    <property type="match status" value="1"/>
</dbReference>
<evidence type="ECO:0000313" key="6">
    <source>
        <dbReference type="Proteomes" id="UP000094828"/>
    </source>
</evidence>
<name>A0A1C3EHK3_9PLAN</name>
<sequence>MSNPDAETAKGCRVLLKSLQREHTASTRALLFLAMASLSAAFLGNGCTTTPGQAASSIWPTTSRSTDNDPVKLRDPVRMHVAYGQWNERSGNSKEARASYEEAIEKNPKSVDALLGLARLDILGGRYADAETLIAKAAKQAPQNAQVRATRGQLFESRGEWALAIEEYRAAVKLAPDETNHRFQLGTALAKSGDYEAGLAELTRVQGAAIAHYNVGYILHEKGERGAAERHFAKALQFNPELKPAGTILAQYREARGQISADALAGMENPESGVRQVSGLVKPADANRVTGDFKAESAVYRSESMAPPSNLTDAQREQWMNQQAQP</sequence>
<protein>
    <submittedName>
        <fullName evidence="5">Uncharacterized protein</fullName>
    </submittedName>
</protein>
<evidence type="ECO:0000256" key="3">
    <source>
        <dbReference type="PROSITE-ProRule" id="PRU00339"/>
    </source>
</evidence>
<dbReference type="PANTHER" id="PTHR45586">
    <property type="entry name" value="TPR REPEAT-CONTAINING PROTEIN PA4667"/>
    <property type="match status" value="1"/>
</dbReference>
<dbReference type="SUPFAM" id="SSF48452">
    <property type="entry name" value="TPR-like"/>
    <property type="match status" value="1"/>
</dbReference>
<comment type="caution">
    <text evidence="5">The sequence shown here is derived from an EMBL/GenBank/DDBJ whole genome shotgun (WGS) entry which is preliminary data.</text>
</comment>
<evidence type="ECO:0000256" key="1">
    <source>
        <dbReference type="ARBA" id="ARBA00022737"/>
    </source>
</evidence>
<dbReference type="PROSITE" id="PS50005">
    <property type="entry name" value="TPR"/>
    <property type="match status" value="2"/>
</dbReference>
<feature type="repeat" description="TPR" evidence="3">
    <location>
        <begin position="145"/>
        <end position="178"/>
    </location>
</feature>
<dbReference type="InterPro" id="IPR011990">
    <property type="entry name" value="TPR-like_helical_dom_sf"/>
</dbReference>
<gene>
    <name evidence="5" type="ORF">A6X21_20425</name>
</gene>
<feature type="region of interest" description="Disordered" evidence="4">
    <location>
        <begin position="298"/>
        <end position="326"/>
    </location>
</feature>
<dbReference type="EMBL" id="LYDR01000063">
    <property type="protein sequence ID" value="ODA32714.1"/>
    <property type="molecule type" value="Genomic_DNA"/>
</dbReference>
<dbReference type="AlphaFoldDB" id="A0A1C3EHK3"/>
<keyword evidence="6" id="KW-1185">Reference proteome</keyword>
<organism evidence="5 6">
    <name type="scientific">Planctopirus hydrillae</name>
    <dbReference type="NCBI Taxonomy" id="1841610"/>
    <lineage>
        <taxon>Bacteria</taxon>
        <taxon>Pseudomonadati</taxon>
        <taxon>Planctomycetota</taxon>
        <taxon>Planctomycetia</taxon>
        <taxon>Planctomycetales</taxon>
        <taxon>Planctomycetaceae</taxon>
        <taxon>Planctopirus</taxon>
    </lineage>
</organism>
<evidence type="ECO:0000256" key="4">
    <source>
        <dbReference type="SAM" id="MobiDB-lite"/>
    </source>
</evidence>
<keyword evidence="2 3" id="KW-0802">TPR repeat</keyword>
<reference evidence="5 6" key="1">
    <citation type="submission" date="2016-05" db="EMBL/GenBank/DDBJ databases">
        <title>Genomic and physiological characterization of Planctopirus sp. isolated from fresh water lake.</title>
        <authorList>
            <person name="Subhash Y."/>
            <person name="Ramana C."/>
        </authorList>
    </citation>
    <scope>NUCLEOTIDE SEQUENCE [LARGE SCALE GENOMIC DNA]</scope>
    <source>
        <strain evidence="5 6">JC280</strain>
    </source>
</reference>
<evidence type="ECO:0000256" key="2">
    <source>
        <dbReference type="ARBA" id="ARBA00022803"/>
    </source>
</evidence>
<feature type="repeat" description="TPR" evidence="3">
    <location>
        <begin position="209"/>
        <end position="242"/>
    </location>
</feature>
<dbReference type="STRING" id="1841610.A6X21_20425"/>
<proteinExistence type="predicted"/>
<dbReference type="Pfam" id="PF13432">
    <property type="entry name" value="TPR_16"/>
    <property type="match status" value="1"/>
</dbReference>
<dbReference type="SMART" id="SM00028">
    <property type="entry name" value="TPR"/>
    <property type="match status" value="4"/>
</dbReference>
<feature type="compositionally biased region" description="Polar residues" evidence="4">
    <location>
        <begin position="307"/>
        <end position="326"/>
    </location>
</feature>
<accession>A0A1C3EHK3</accession>
<dbReference type="PANTHER" id="PTHR45586:SF1">
    <property type="entry name" value="LIPOPOLYSACCHARIDE ASSEMBLY PROTEIN B"/>
    <property type="match status" value="1"/>
</dbReference>